<dbReference type="FunFam" id="3.40.50.2000:FF:000022">
    <property type="entry name" value="ADP-heptose--LPS heptosyltransferase II"/>
    <property type="match status" value="1"/>
</dbReference>
<evidence type="ECO:0000256" key="4">
    <source>
        <dbReference type="ARBA" id="ARBA00044042"/>
    </source>
</evidence>
<evidence type="ECO:0000313" key="6">
    <source>
        <dbReference type="EMBL" id="AJD46872.1"/>
    </source>
</evidence>
<evidence type="ECO:0000256" key="5">
    <source>
        <dbReference type="ARBA" id="ARBA00047503"/>
    </source>
</evidence>
<dbReference type="InterPro" id="IPR011910">
    <property type="entry name" value="RfaF"/>
</dbReference>
<name>A0A0B4XKE2_9GAMM</name>
<dbReference type="PANTHER" id="PTHR30160">
    <property type="entry name" value="TETRAACYLDISACCHARIDE 4'-KINASE-RELATED"/>
    <property type="match status" value="1"/>
</dbReference>
<organism evidence="6 7">
    <name type="scientific">Isoalcanivorax pacificus W11-5</name>
    <dbReference type="NCBI Taxonomy" id="391936"/>
    <lineage>
        <taxon>Bacteria</taxon>
        <taxon>Pseudomonadati</taxon>
        <taxon>Pseudomonadota</taxon>
        <taxon>Gammaproteobacteria</taxon>
        <taxon>Oceanospirillales</taxon>
        <taxon>Alcanivoracaceae</taxon>
        <taxon>Isoalcanivorax</taxon>
    </lineage>
</organism>
<comment type="catalytic activity">
    <reaction evidence="5">
        <text>an L-alpha-D-Hep-(1-&gt;5)-[alpha-Kdo-(2-&gt;4)]-alpha-Kdo-(2-&gt;6)-lipid A + ADP-L-glycero-beta-D-manno-heptose = an L-alpha-D-Hep-(1-&gt;3)-L-alpha-D-Hep-(1-&gt;5)-[alpha-Kdo-(2-&gt;4)]-alpha-Kdo-(2-&gt;6)-lipid A + ADP + H(+)</text>
        <dbReference type="Rhea" id="RHEA:74071"/>
        <dbReference type="ChEBI" id="CHEBI:15378"/>
        <dbReference type="ChEBI" id="CHEBI:61506"/>
        <dbReference type="ChEBI" id="CHEBI:193068"/>
        <dbReference type="ChEBI" id="CHEBI:193069"/>
        <dbReference type="ChEBI" id="CHEBI:456216"/>
        <dbReference type="EC" id="2.4.99.24"/>
    </reaction>
</comment>
<dbReference type="EMBL" id="CP004387">
    <property type="protein sequence ID" value="AJD46872.1"/>
    <property type="molecule type" value="Genomic_DNA"/>
</dbReference>
<dbReference type="GO" id="GO:0005829">
    <property type="term" value="C:cytosol"/>
    <property type="evidence" value="ECO:0007669"/>
    <property type="project" value="TreeGrafter"/>
</dbReference>
<keyword evidence="1" id="KW-0328">Glycosyltransferase</keyword>
<evidence type="ECO:0000256" key="1">
    <source>
        <dbReference type="ARBA" id="ARBA00022676"/>
    </source>
</evidence>
<dbReference type="Pfam" id="PF01075">
    <property type="entry name" value="Glyco_transf_9"/>
    <property type="match status" value="1"/>
</dbReference>
<dbReference type="OrthoDB" id="9797795at2"/>
<dbReference type="PANTHER" id="PTHR30160:SF7">
    <property type="entry name" value="ADP-HEPTOSE--LPS HEPTOSYLTRANSFERASE 2"/>
    <property type="match status" value="1"/>
</dbReference>
<comment type="similarity">
    <text evidence="3">Belongs to the glycosyltransferase 9 family.</text>
</comment>
<dbReference type="GO" id="GO:0009244">
    <property type="term" value="P:lipopolysaccharide core region biosynthetic process"/>
    <property type="evidence" value="ECO:0007669"/>
    <property type="project" value="TreeGrafter"/>
</dbReference>
<dbReference type="KEGG" id="apac:S7S_02250"/>
<reference evidence="6 7" key="1">
    <citation type="journal article" date="2012" name="J. Bacteriol.">
        <title>Genome sequence of an alkane-degrading bacterium, Alcanivorax pacificus type strain W11-5, isolated from deep sea sediment.</title>
        <authorList>
            <person name="Lai Q."/>
            <person name="Shao Z."/>
        </authorList>
    </citation>
    <scope>NUCLEOTIDE SEQUENCE [LARGE SCALE GENOMIC DNA]</scope>
    <source>
        <strain evidence="6 7">W11-5</strain>
    </source>
</reference>
<dbReference type="Proteomes" id="UP000006764">
    <property type="component" value="Chromosome"/>
</dbReference>
<dbReference type="HOGENOM" id="CLU_038371_7_0_6"/>
<proteinExistence type="inferred from homology"/>
<dbReference type="SUPFAM" id="SSF53756">
    <property type="entry name" value="UDP-Glycosyltransferase/glycogen phosphorylase"/>
    <property type="match status" value="1"/>
</dbReference>
<dbReference type="FunFam" id="3.40.50.2000:FF:000023">
    <property type="entry name" value="ADP-heptose--LPS heptosyltransferase II"/>
    <property type="match status" value="1"/>
</dbReference>
<accession>A0A0B4XKE2</accession>
<sequence length="345" mass="38276">MSEAPRRILVIGPSWVGDMVMAQTLFSALRAQHPDCLIDVLAPDWCRALLARMPEVRQALSLPFGHGDLRLRERRELGRGLAGEYDQAIVLPNSFKSALLPFWARIPVRTGWRGEMRYGLLNDVRTLDKQRYPLMVQRFVALAHPAGAPVPALADIAPPHLRVDTSNADRTLQNMGLNQALPILALCPGAEFGPSKRWPEQYYAEVARHQLEQGWQVWIFGSPKDREVAELIRDAIPEKLRWRLHLLAGETALPEAVDLLALANAVISNDSGLMHIAAALHRPLVAVYGSTSPDFTPPLHGQVETVRLGLDCSPCFKRECPLGHLNCLRQLGPDQVIAALGRVRA</sequence>
<dbReference type="AlphaFoldDB" id="A0A0B4XKE2"/>
<evidence type="ECO:0000256" key="3">
    <source>
        <dbReference type="ARBA" id="ARBA00043995"/>
    </source>
</evidence>
<dbReference type="Gene3D" id="3.40.50.2000">
    <property type="entry name" value="Glycogen Phosphorylase B"/>
    <property type="match status" value="2"/>
</dbReference>
<gene>
    <name evidence="6" type="ORF">S7S_02250</name>
</gene>
<protein>
    <recommendedName>
        <fullName evidence="4">lipopolysaccharide heptosyltransferase II</fullName>
        <ecNumber evidence="4">2.4.99.24</ecNumber>
    </recommendedName>
</protein>
<dbReference type="GO" id="GO:0008713">
    <property type="term" value="F:ADP-heptose-lipopolysaccharide heptosyltransferase activity"/>
    <property type="evidence" value="ECO:0007669"/>
    <property type="project" value="UniProtKB-EC"/>
</dbReference>
<evidence type="ECO:0000313" key="7">
    <source>
        <dbReference type="Proteomes" id="UP000006764"/>
    </source>
</evidence>
<dbReference type="STRING" id="391936.S7S_02250"/>
<keyword evidence="2 6" id="KW-0808">Transferase</keyword>
<dbReference type="CDD" id="cd03789">
    <property type="entry name" value="GT9_LPS_heptosyltransferase"/>
    <property type="match status" value="1"/>
</dbReference>
<dbReference type="InterPro" id="IPR002201">
    <property type="entry name" value="Glyco_trans_9"/>
</dbReference>
<dbReference type="EC" id="2.4.99.24" evidence="4"/>
<dbReference type="RefSeq" id="WP_008739386.1">
    <property type="nucleotide sequence ID" value="NZ_CP004387.1"/>
</dbReference>
<dbReference type="NCBIfam" id="TIGR02195">
    <property type="entry name" value="heptsyl_trn_II"/>
    <property type="match status" value="1"/>
</dbReference>
<dbReference type="InterPro" id="IPR051199">
    <property type="entry name" value="LPS_LOS_Heptosyltrfase"/>
</dbReference>
<evidence type="ECO:0000256" key="2">
    <source>
        <dbReference type="ARBA" id="ARBA00022679"/>
    </source>
</evidence>
<keyword evidence="7" id="KW-1185">Reference proteome</keyword>